<feature type="compositionally biased region" description="Low complexity" evidence="1">
    <location>
        <begin position="127"/>
        <end position="142"/>
    </location>
</feature>
<organism evidence="2 3">
    <name type="scientific">Taenia crassiceps</name>
    <dbReference type="NCBI Taxonomy" id="6207"/>
    <lineage>
        <taxon>Eukaryota</taxon>
        <taxon>Metazoa</taxon>
        <taxon>Spiralia</taxon>
        <taxon>Lophotrochozoa</taxon>
        <taxon>Platyhelminthes</taxon>
        <taxon>Cestoda</taxon>
        <taxon>Eucestoda</taxon>
        <taxon>Cyclophyllidea</taxon>
        <taxon>Taeniidae</taxon>
        <taxon>Taenia</taxon>
    </lineage>
</organism>
<name>A0ABR4Q9F7_9CEST</name>
<dbReference type="EMBL" id="JAKROA010000006">
    <property type="protein sequence ID" value="KAL5106250.1"/>
    <property type="molecule type" value="Genomic_DNA"/>
</dbReference>
<evidence type="ECO:0000313" key="2">
    <source>
        <dbReference type="EMBL" id="KAL5106250.1"/>
    </source>
</evidence>
<proteinExistence type="predicted"/>
<evidence type="ECO:0000256" key="1">
    <source>
        <dbReference type="SAM" id="MobiDB-lite"/>
    </source>
</evidence>
<sequence>MRLASNRPDATIEGMLLATCATVLHKNAGFLDLLLISTKKHLPSGPMSARCGVMRCDAAQLNRSKRQSSWAMASTTSMTMTIVTTTTTASKSKLRFSGGALKSKQCRSHYSGHTHACEQRQAHTGATSSLTHSLSPSHPHSLSVHRWSSFDAVRL</sequence>
<comment type="caution">
    <text evidence="2">The sequence shown here is derived from an EMBL/GenBank/DDBJ whole genome shotgun (WGS) entry which is preliminary data.</text>
</comment>
<dbReference type="Proteomes" id="UP001651158">
    <property type="component" value="Unassembled WGS sequence"/>
</dbReference>
<accession>A0ABR4Q9F7</accession>
<keyword evidence="3" id="KW-1185">Reference proteome</keyword>
<evidence type="ECO:0000313" key="3">
    <source>
        <dbReference type="Proteomes" id="UP001651158"/>
    </source>
</evidence>
<gene>
    <name evidence="2" type="ORF">TcWFU_005773</name>
</gene>
<reference evidence="2 3" key="1">
    <citation type="journal article" date="2022" name="Front. Cell. Infect. Microbiol.">
        <title>The Genomes of Two Strains of Taenia crassiceps the Animal Model for the Study of Human Cysticercosis.</title>
        <authorList>
            <person name="Bobes R.J."/>
            <person name="Estrada K."/>
            <person name="Rios-Valencia D.G."/>
            <person name="Calderon-Gallegos A."/>
            <person name="de la Torre P."/>
            <person name="Carrero J.C."/>
            <person name="Sanchez-Flores A."/>
            <person name="Laclette J.P."/>
        </authorList>
    </citation>
    <scope>NUCLEOTIDE SEQUENCE [LARGE SCALE GENOMIC DNA]</scope>
    <source>
        <strain evidence="2">WFUcys</strain>
    </source>
</reference>
<feature type="region of interest" description="Disordered" evidence="1">
    <location>
        <begin position="122"/>
        <end position="143"/>
    </location>
</feature>
<protein>
    <submittedName>
        <fullName evidence="2">Uncharacterized protein</fullName>
    </submittedName>
</protein>